<sequence>MCTLSTFELFDYKSKIVQYRAKSRENVFVPNIMELTAFPHLQYIANIL</sequence>
<organism evidence="1">
    <name type="scientific">Anguilla anguilla</name>
    <name type="common">European freshwater eel</name>
    <name type="synonym">Muraena anguilla</name>
    <dbReference type="NCBI Taxonomy" id="7936"/>
    <lineage>
        <taxon>Eukaryota</taxon>
        <taxon>Metazoa</taxon>
        <taxon>Chordata</taxon>
        <taxon>Craniata</taxon>
        <taxon>Vertebrata</taxon>
        <taxon>Euteleostomi</taxon>
        <taxon>Actinopterygii</taxon>
        <taxon>Neopterygii</taxon>
        <taxon>Teleostei</taxon>
        <taxon>Anguilliformes</taxon>
        <taxon>Anguillidae</taxon>
        <taxon>Anguilla</taxon>
    </lineage>
</organism>
<proteinExistence type="predicted"/>
<dbReference type="AlphaFoldDB" id="A0A0E9UN14"/>
<reference evidence="1" key="2">
    <citation type="journal article" date="2015" name="Fish Shellfish Immunol.">
        <title>Early steps in the European eel (Anguilla anguilla)-Vibrio vulnificus interaction in the gills: Role of the RtxA13 toxin.</title>
        <authorList>
            <person name="Callol A."/>
            <person name="Pajuelo D."/>
            <person name="Ebbesson L."/>
            <person name="Teles M."/>
            <person name="MacKenzie S."/>
            <person name="Amaro C."/>
        </authorList>
    </citation>
    <scope>NUCLEOTIDE SEQUENCE</scope>
</reference>
<reference evidence="1" key="1">
    <citation type="submission" date="2014-11" db="EMBL/GenBank/DDBJ databases">
        <authorList>
            <person name="Amaro Gonzalez C."/>
        </authorList>
    </citation>
    <scope>NUCLEOTIDE SEQUENCE</scope>
</reference>
<evidence type="ECO:0000313" key="1">
    <source>
        <dbReference type="EMBL" id="JAH66333.1"/>
    </source>
</evidence>
<dbReference type="EMBL" id="GBXM01042244">
    <property type="protein sequence ID" value="JAH66333.1"/>
    <property type="molecule type" value="Transcribed_RNA"/>
</dbReference>
<protein>
    <submittedName>
        <fullName evidence="1">Uncharacterized protein</fullName>
    </submittedName>
</protein>
<name>A0A0E9UN14_ANGAN</name>
<accession>A0A0E9UN14</accession>